<accession>A0A017T0F0</accession>
<proteinExistence type="predicted"/>
<evidence type="ECO:0000256" key="1">
    <source>
        <dbReference type="SAM" id="SignalP"/>
    </source>
</evidence>
<feature type="chain" id="PRO_5001500058" evidence="1">
    <location>
        <begin position="23"/>
        <end position="145"/>
    </location>
</feature>
<feature type="signal peptide" evidence="1">
    <location>
        <begin position="1"/>
        <end position="22"/>
    </location>
</feature>
<sequence length="145" mass="15556">MKQTMIAVGAAAAMMISAPAMASGGDNDWENDCSACGSDNLFDSIEDLDTTLEDLNVLSVDQLDAFEHFFVETGDVLDGGILTNILQGVLNNLILSNIANIDLLSNIANGNDIGPILSGNDVDADDLVSVFIDEENNQIIWYYDH</sequence>
<dbReference type="AlphaFoldDB" id="A0A017T0F0"/>
<evidence type="ECO:0000313" key="2">
    <source>
        <dbReference type="EMBL" id="EYF02724.1"/>
    </source>
</evidence>
<organism evidence="2 3">
    <name type="scientific">Chondromyces apiculatus DSM 436</name>
    <dbReference type="NCBI Taxonomy" id="1192034"/>
    <lineage>
        <taxon>Bacteria</taxon>
        <taxon>Pseudomonadati</taxon>
        <taxon>Myxococcota</taxon>
        <taxon>Polyangia</taxon>
        <taxon>Polyangiales</taxon>
        <taxon>Polyangiaceae</taxon>
        <taxon>Chondromyces</taxon>
    </lineage>
</organism>
<dbReference type="Proteomes" id="UP000019678">
    <property type="component" value="Unassembled WGS sequence"/>
</dbReference>
<protein>
    <submittedName>
        <fullName evidence="2">Uncharacterized protein</fullName>
    </submittedName>
</protein>
<evidence type="ECO:0000313" key="3">
    <source>
        <dbReference type="Proteomes" id="UP000019678"/>
    </source>
</evidence>
<dbReference type="EMBL" id="ASRX01000056">
    <property type="protein sequence ID" value="EYF02724.1"/>
    <property type="molecule type" value="Genomic_DNA"/>
</dbReference>
<keyword evidence="3" id="KW-1185">Reference proteome</keyword>
<gene>
    <name evidence="2" type="ORF">CAP_6614</name>
</gene>
<name>A0A017T0F0_9BACT</name>
<keyword evidence="1" id="KW-0732">Signal</keyword>
<comment type="caution">
    <text evidence="2">The sequence shown here is derived from an EMBL/GenBank/DDBJ whole genome shotgun (WGS) entry which is preliminary data.</text>
</comment>
<reference evidence="2 3" key="1">
    <citation type="submission" date="2013-05" db="EMBL/GenBank/DDBJ databases">
        <title>Genome assembly of Chondromyces apiculatus DSM 436.</title>
        <authorList>
            <person name="Sharma G."/>
            <person name="Khatri I."/>
            <person name="Kaur C."/>
            <person name="Mayilraj S."/>
            <person name="Subramanian S."/>
        </authorList>
    </citation>
    <scope>NUCLEOTIDE SEQUENCE [LARGE SCALE GENOMIC DNA]</scope>
    <source>
        <strain evidence="2 3">DSM 436</strain>
    </source>
</reference>